<protein>
    <submittedName>
        <fullName evidence="7">Phosphate:Na+ symporter</fullName>
    </submittedName>
</protein>
<evidence type="ECO:0000256" key="2">
    <source>
        <dbReference type="ARBA" id="ARBA00022475"/>
    </source>
</evidence>
<feature type="transmembrane region" description="Helical" evidence="6">
    <location>
        <begin position="250"/>
        <end position="275"/>
    </location>
</feature>
<dbReference type="NCBIfam" id="NF037997">
    <property type="entry name" value="Na_Pi_symport"/>
    <property type="match status" value="1"/>
</dbReference>
<dbReference type="RefSeq" id="WP_112084942.1">
    <property type="nucleotide sequence ID" value="NZ_QLSV01000002.1"/>
</dbReference>
<dbReference type="EMBL" id="QLSV01000002">
    <property type="protein sequence ID" value="RAR50395.1"/>
    <property type="molecule type" value="Genomic_DNA"/>
</dbReference>
<dbReference type="PANTHER" id="PTHR10010">
    <property type="entry name" value="SOLUTE CARRIER FAMILY 34 SODIUM PHOSPHATE , MEMBER 2-RELATED"/>
    <property type="match status" value="1"/>
</dbReference>
<evidence type="ECO:0000256" key="1">
    <source>
        <dbReference type="ARBA" id="ARBA00004651"/>
    </source>
</evidence>
<feature type="transmembrane region" description="Helical" evidence="6">
    <location>
        <begin position="6"/>
        <end position="25"/>
    </location>
</feature>
<feature type="transmembrane region" description="Helical" evidence="6">
    <location>
        <begin position="287"/>
        <end position="311"/>
    </location>
</feature>
<dbReference type="GO" id="GO:0005886">
    <property type="term" value="C:plasma membrane"/>
    <property type="evidence" value="ECO:0007669"/>
    <property type="project" value="UniProtKB-SubCell"/>
</dbReference>
<keyword evidence="3 6" id="KW-0812">Transmembrane</keyword>
<comment type="subcellular location">
    <subcellularLocation>
        <location evidence="1">Cell membrane</location>
        <topology evidence="1">Multi-pass membrane protein</topology>
    </subcellularLocation>
</comment>
<dbReference type="Proteomes" id="UP000249518">
    <property type="component" value="Unassembled WGS sequence"/>
</dbReference>
<dbReference type="GO" id="GO:0044341">
    <property type="term" value="P:sodium-dependent phosphate transport"/>
    <property type="evidence" value="ECO:0007669"/>
    <property type="project" value="InterPro"/>
</dbReference>
<evidence type="ECO:0000256" key="3">
    <source>
        <dbReference type="ARBA" id="ARBA00022692"/>
    </source>
</evidence>
<feature type="transmembrane region" description="Helical" evidence="6">
    <location>
        <begin position="218"/>
        <end position="241"/>
    </location>
</feature>
<name>A0A328WYP2_9FLAO</name>
<keyword evidence="8" id="KW-1185">Reference proteome</keyword>
<dbReference type="Pfam" id="PF02690">
    <property type="entry name" value="Na_Pi_cotrans"/>
    <property type="match status" value="2"/>
</dbReference>
<keyword evidence="4 6" id="KW-1133">Transmembrane helix</keyword>
<sequence>MHWSDFDIWKFLAGLGIFMYGMFLLEEAIKQLSGKAFKIFIRKSTTGRIRSIFTGLFSTAVLQSSSAVTLMTLTFVGAGMISMQNAIGVVMGTNLGTTATSWLVATIGFKINIEGLFLPLIGLGGLGLIFLSKSPRYNGISRLLVGLGFLFMGLEYMKLSVEGFTSSFDLASIPHYGMLFYVLIAIVMTSVMQSSSATIAIILTALHTGLITFSEGAAMVIGANIGTTTTVMLGALGGIAIKKQVALSHLIFNIFTGVVAFLSLPLLTKLILYLLSEDNNAVLGVTLFHTIFNLLGVLLFLPFIGILVKLLQSVYPEKRNETTQFISNATPDLPEAALVAVRNETMHVFKVTLDLIGLVYHLNQSKTKDERWFFSDLLFNTKKDKTPIDLFNNILSVNKSIIVFASKIPVNDLEELERRELTHYNHMVITLSQVAKTVISIGPEIDEIESSENPTVSQLMKLICDTTNSNLVVLHKIAESSVEKQTLEVYNNQIKQDYKMVVEKIAETIEKKLIQEKDISLLLMVNGIATQTIRQLFRTLEKLV</sequence>
<organism evidence="7 8">
    <name type="scientific">Flavobacterium lacus</name>
    <dbReference type="NCBI Taxonomy" id="1353778"/>
    <lineage>
        <taxon>Bacteria</taxon>
        <taxon>Pseudomonadati</taxon>
        <taxon>Bacteroidota</taxon>
        <taxon>Flavobacteriia</taxon>
        <taxon>Flavobacteriales</taxon>
        <taxon>Flavobacteriaceae</taxon>
        <taxon>Flavobacterium</taxon>
    </lineage>
</organism>
<gene>
    <name evidence="7" type="ORF">B0I10_102195</name>
</gene>
<keyword evidence="2" id="KW-1003">Cell membrane</keyword>
<evidence type="ECO:0000256" key="5">
    <source>
        <dbReference type="ARBA" id="ARBA00023136"/>
    </source>
</evidence>
<evidence type="ECO:0000256" key="4">
    <source>
        <dbReference type="ARBA" id="ARBA00022989"/>
    </source>
</evidence>
<feature type="transmembrane region" description="Helical" evidence="6">
    <location>
        <begin position="178"/>
        <end position="206"/>
    </location>
</feature>
<evidence type="ECO:0000313" key="8">
    <source>
        <dbReference type="Proteomes" id="UP000249518"/>
    </source>
</evidence>
<proteinExistence type="predicted"/>
<dbReference type="GO" id="GO:0005436">
    <property type="term" value="F:sodium:phosphate symporter activity"/>
    <property type="evidence" value="ECO:0007669"/>
    <property type="project" value="InterPro"/>
</dbReference>
<feature type="transmembrane region" description="Helical" evidence="6">
    <location>
        <begin position="116"/>
        <end position="133"/>
    </location>
</feature>
<dbReference type="PANTHER" id="PTHR10010:SF46">
    <property type="entry name" value="SODIUM-DEPENDENT PHOSPHATE TRANSPORT PROTEIN 2B"/>
    <property type="match status" value="1"/>
</dbReference>
<dbReference type="InterPro" id="IPR003841">
    <property type="entry name" value="Na/Pi_transpt"/>
</dbReference>
<dbReference type="AlphaFoldDB" id="A0A328WYP2"/>
<dbReference type="OrthoDB" id="9763003at2"/>
<feature type="transmembrane region" description="Helical" evidence="6">
    <location>
        <begin position="139"/>
        <end position="157"/>
    </location>
</feature>
<evidence type="ECO:0000256" key="6">
    <source>
        <dbReference type="SAM" id="Phobius"/>
    </source>
</evidence>
<keyword evidence="5 6" id="KW-0472">Membrane</keyword>
<feature type="transmembrane region" description="Helical" evidence="6">
    <location>
        <begin position="87"/>
        <end position="109"/>
    </location>
</feature>
<reference evidence="7 8" key="1">
    <citation type="submission" date="2018-06" db="EMBL/GenBank/DDBJ databases">
        <title>Genomic Encyclopedia of Type Strains, Phase III (KMG-III): the genomes of soil and plant-associated and newly described type strains.</title>
        <authorList>
            <person name="Whitman W."/>
        </authorList>
    </citation>
    <scope>NUCLEOTIDE SEQUENCE [LARGE SCALE GENOMIC DNA]</scope>
    <source>
        <strain evidence="7 8">CGMCC 1.12504</strain>
    </source>
</reference>
<feature type="transmembrane region" description="Helical" evidence="6">
    <location>
        <begin position="52"/>
        <end position="81"/>
    </location>
</feature>
<evidence type="ECO:0000313" key="7">
    <source>
        <dbReference type="EMBL" id="RAR50395.1"/>
    </source>
</evidence>
<comment type="caution">
    <text evidence="7">The sequence shown here is derived from an EMBL/GenBank/DDBJ whole genome shotgun (WGS) entry which is preliminary data.</text>
</comment>
<accession>A0A328WYP2</accession>